<accession>A0A9Q1CJJ5</accession>
<keyword evidence="3" id="KW-1185">Reference proteome</keyword>
<proteinExistence type="predicted"/>
<protein>
    <submittedName>
        <fullName evidence="2">Uncharacterized protein</fullName>
    </submittedName>
</protein>
<dbReference type="AlphaFoldDB" id="A0A9Q1CJJ5"/>
<dbReference type="Proteomes" id="UP001152320">
    <property type="component" value="Chromosome 2"/>
</dbReference>
<feature type="region of interest" description="Disordered" evidence="1">
    <location>
        <begin position="44"/>
        <end position="94"/>
    </location>
</feature>
<evidence type="ECO:0000313" key="3">
    <source>
        <dbReference type="Proteomes" id="UP001152320"/>
    </source>
</evidence>
<comment type="caution">
    <text evidence="2">The sequence shown here is derived from an EMBL/GenBank/DDBJ whole genome shotgun (WGS) entry which is preliminary data.</text>
</comment>
<feature type="compositionally biased region" description="Acidic residues" evidence="1">
    <location>
        <begin position="44"/>
        <end position="53"/>
    </location>
</feature>
<sequence length="123" mass="13858">MKTLKCIVTFYIWKAYGKHGVFPFNPQAIKEEYLQQSAIQTELTLEEDKEEPSDSCSSQTSTTLPTIATTPHSSVPVEPQTHTSTTGCTENKTPQRLSLIHYSPMKKELIRAYESSLPRVPQV</sequence>
<name>A0A9Q1CJJ5_HOLLE</name>
<feature type="compositionally biased region" description="Low complexity" evidence="1">
    <location>
        <begin position="60"/>
        <end position="70"/>
    </location>
</feature>
<evidence type="ECO:0000256" key="1">
    <source>
        <dbReference type="SAM" id="MobiDB-lite"/>
    </source>
</evidence>
<organism evidence="2 3">
    <name type="scientific">Holothuria leucospilota</name>
    <name type="common">Black long sea cucumber</name>
    <name type="synonym">Mertensiothuria leucospilota</name>
    <dbReference type="NCBI Taxonomy" id="206669"/>
    <lineage>
        <taxon>Eukaryota</taxon>
        <taxon>Metazoa</taxon>
        <taxon>Echinodermata</taxon>
        <taxon>Eleutherozoa</taxon>
        <taxon>Echinozoa</taxon>
        <taxon>Holothuroidea</taxon>
        <taxon>Aspidochirotacea</taxon>
        <taxon>Aspidochirotida</taxon>
        <taxon>Holothuriidae</taxon>
        <taxon>Holothuria</taxon>
    </lineage>
</organism>
<gene>
    <name evidence="2" type="ORF">HOLleu_05092</name>
</gene>
<dbReference type="EMBL" id="JAIZAY010000002">
    <property type="protein sequence ID" value="KAJ8046428.1"/>
    <property type="molecule type" value="Genomic_DNA"/>
</dbReference>
<evidence type="ECO:0000313" key="2">
    <source>
        <dbReference type="EMBL" id="KAJ8046428.1"/>
    </source>
</evidence>
<reference evidence="2" key="1">
    <citation type="submission" date="2021-10" db="EMBL/GenBank/DDBJ databases">
        <title>Tropical sea cucumber genome reveals ecological adaptation and Cuvierian tubules defense mechanism.</title>
        <authorList>
            <person name="Chen T."/>
        </authorList>
    </citation>
    <scope>NUCLEOTIDE SEQUENCE</scope>
    <source>
        <strain evidence="2">Nanhai2018</strain>
        <tissue evidence="2">Muscle</tissue>
    </source>
</reference>
<feature type="compositionally biased region" description="Polar residues" evidence="1">
    <location>
        <begin position="80"/>
        <end position="94"/>
    </location>
</feature>